<proteinExistence type="predicted"/>
<dbReference type="PANTHER" id="PTHR34978:SF3">
    <property type="entry name" value="SLR0241 PROTEIN"/>
    <property type="match status" value="1"/>
</dbReference>
<feature type="transmembrane region" description="Helical" evidence="1">
    <location>
        <begin position="37"/>
        <end position="54"/>
    </location>
</feature>
<comment type="caution">
    <text evidence="3">The sequence shown here is derived from an EMBL/GenBank/DDBJ whole genome shotgun (WGS) entry which is preliminary data.</text>
</comment>
<feature type="domain" description="Peptidase M56" evidence="2">
    <location>
        <begin position="156"/>
        <end position="259"/>
    </location>
</feature>
<gene>
    <name evidence="3" type="ORF">G6042_01460</name>
</gene>
<evidence type="ECO:0000259" key="2">
    <source>
        <dbReference type="Pfam" id="PF05569"/>
    </source>
</evidence>
<dbReference type="InterPro" id="IPR008756">
    <property type="entry name" value="Peptidase_M56"/>
</dbReference>
<evidence type="ECO:0000313" key="4">
    <source>
        <dbReference type="Proteomes" id="UP000767947"/>
    </source>
</evidence>
<protein>
    <recommendedName>
        <fullName evidence="2">Peptidase M56 domain-containing protein</fullName>
    </recommendedName>
</protein>
<dbReference type="InterPro" id="IPR037066">
    <property type="entry name" value="Plug_dom_sf"/>
</dbReference>
<keyword evidence="1" id="KW-0472">Membrane</keyword>
<keyword evidence="1" id="KW-0812">Transmembrane</keyword>
<keyword evidence="4" id="KW-1185">Reference proteome</keyword>
<dbReference type="EMBL" id="JAAMPT010000188">
    <property type="protein sequence ID" value="NMH23932.1"/>
    <property type="molecule type" value="Genomic_DNA"/>
</dbReference>
<evidence type="ECO:0000256" key="1">
    <source>
        <dbReference type="SAM" id="Phobius"/>
    </source>
</evidence>
<dbReference type="RefSeq" id="WP_169522485.1">
    <property type="nucleotide sequence ID" value="NZ_JAAMPT010000188.1"/>
</dbReference>
<dbReference type="Gene3D" id="2.170.130.10">
    <property type="entry name" value="TonB-dependent receptor, plug domain"/>
    <property type="match status" value="1"/>
</dbReference>
<dbReference type="Pfam" id="PF05569">
    <property type="entry name" value="Peptidase_M56"/>
    <property type="match status" value="1"/>
</dbReference>
<feature type="transmembrane region" description="Helical" evidence="1">
    <location>
        <begin position="92"/>
        <end position="122"/>
    </location>
</feature>
<feature type="transmembrane region" description="Helical" evidence="1">
    <location>
        <begin position="6"/>
        <end position="25"/>
    </location>
</feature>
<reference evidence="3 4" key="1">
    <citation type="submission" date="2020-02" db="EMBL/GenBank/DDBJ databases">
        <title>Flavobacterium sp. genome.</title>
        <authorList>
            <person name="Jung H.S."/>
            <person name="Baek J.H."/>
            <person name="Jeon C.O."/>
        </authorList>
    </citation>
    <scope>NUCLEOTIDE SEQUENCE [LARGE SCALE GENOMIC DNA]</scope>
    <source>
        <strain evidence="3 4">SE-s27</strain>
    </source>
</reference>
<dbReference type="InterPro" id="IPR052173">
    <property type="entry name" value="Beta-lactam_resp_regulator"/>
</dbReference>
<feature type="transmembrane region" description="Helical" evidence="1">
    <location>
        <begin position="183"/>
        <end position="201"/>
    </location>
</feature>
<sequence>METIFIYLLKSSGLIAMFYLAYHFLLRKETFFDSNRWFLLLGLITSLLLPLYFIKKVVYVERPKVTVNDFVSYAEKSTTSFSEIPVVETFDWIQFIGFSYIIIVCAFGLKIIFNLVSLFLIIKNNQITKKEHFKLLNLNKNITPFSFFNYIAYNADLYSKEELQSILQHEKIHSQEKHSIDVLLIRLFCAVFWFNPFIWLYKKAILQNLEYIADNKATKHLEDKKDYQITLLKVVANQNCLSIANNFNQSLIKNRIVMLNKNHSNKKNSWKYAVVLPSLICFIFLFQVKVVAQDQFIELKDGTTTVSESKEVTEIDQKETGEIGLFQKSDLKSKEVSYVFDKISTDAELKNDAQTLKREHNIDLTFSKVKRNSKGEIIAIKISYDDNKGNKGTTEQIRDIPIRAIFFRAIISENGKNELGFYDNSEMRAEFKDKNTSDKIAFIENISDDALIYVDGERYTKEFLNELDPKGLEKIEVLKDLNSLKKYDAVGKKGVIVITTNWSTKPAVPKSDSPVIFTLENGNEIVVHNRANVKIPGYPIINFTENEPVFIIDGVQQKNSRLSLESIDVSKIKTIKLLNKNNEDPKNNDTYKFIVTTK</sequence>
<dbReference type="Proteomes" id="UP000767947">
    <property type="component" value="Unassembled WGS sequence"/>
</dbReference>
<name>A0ABX1QPG5_9FLAO</name>
<keyword evidence="1" id="KW-1133">Transmembrane helix</keyword>
<organism evidence="3 4">
    <name type="scientific">Flavobacterium solisilvae</name>
    <dbReference type="NCBI Taxonomy" id="1852019"/>
    <lineage>
        <taxon>Bacteria</taxon>
        <taxon>Pseudomonadati</taxon>
        <taxon>Bacteroidota</taxon>
        <taxon>Flavobacteriia</taxon>
        <taxon>Flavobacteriales</taxon>
        <taxon>Flavobacteriaceae</taxon>
        <taxon>Flavobacterium</taxon>
    </lineage>
</organism>
<dbReference type="PANTHER" id="PTHR34978">
    <property type="entry name" value="POSSIBLE SENSOR-TRANSDUCER PROTEIN BLAR"/>
    <property type="match status" value="1"/>
</dbReference>
<evidence type="ECO:0000313" key="3">
    <source>
        <dbReference type="EMBL" id="NMH23932.1"/>
    </source>
</evidence>
<dbReference type="CDD" id="cd07341">
    <property type="entry name" value="M56_BlaR1_MecR1_like"/>
    <property type="match status" value="1"/>
</dbReference>
<accession>A0ABX1QPG5</accession>